<dbReference type="EMBL" id="KL142376">
    <property type="protein sequence ID" value="KDR77779.1"/>
    <property type="molecule type" value="Genomic_DNA"/>
</dbReference>
<evidence type="ECO:0000256" key="1">
    <source>
        <dbReference type="SAM" id="MobiDB-lite"/>
    </source>
</evidence>
<dbReference type="Proteomes" id="UP000027222">
    <property type="component" value="Unassembled WGS sequence"/>
</dbReference>
<dbReference type="HOGENOM" id="CLU_1349006_0_0_1"/>
<evidence type="ECO:0000313" key="3">
    <source>
        <dbReference type="Proteomes" id="UP000027222"/>
    </source>
</evidence>
<evidence type="ECO:0000313" key="2">
    <source>
        <dbReference type="EMBL" id="KDR77779.1"/>
    </source>
</evidence>
<accession>A0A067TCZ7</accession>
<name>A0A067TCZ7_GALM3</name>
<feature type="region of interest" description="Disordered" evidence="1">
    <location>
        <begin position="1"/>
        <end position="34"/>
    </location>
</feature>
<keyword evidence="3" id="KW-1185">Reference proteome</keyword>
<gene>
    <name evidence="2" type="ORF">GALMADRAFT_138837</name>
</gene>
<sequence>MRSLTPSDRHRVRATPKSDPRTLSCIPPYPSSTSFSEPEAYLKFTYDHQRRKIGKSLLPTAQYEVVRPFSPPPLFLVTEAVGGEKQQNPLARTLDIPPSYQPSNRRRTFILSTLTVSPRTSERTRPEEDDGVLVGLALALLVFAARALGGASRYPRLRTKLKNWLMDVSDLYDEHSMPETVSSIILSLLLDLPACTMEDAPAR</sequence>
<reference evidence="3" key="1">
    <citation type="journal article" date="2014" name="Proc. Natl. Acad. Sci. U.S.A.">
        <title>Extensive sampling of basidiomycete genomes demonstrates inadequacy of the white-rot/brown-rot paradigm for wood decay fungi.</title>
        <authorList>
            <person name="Riley R."/>
            <person name="Salamov A.A."/>
            <person name="Brown D.W."/>
            <person name="Nagy L.G."/>
            <person name="Floudas D."/>
            <person name="Held B.W."/>
            <person name="Levasseur A."/>
            <person name="Lombard V."/>
            <person name="Morin E."/>
            <person name="Otillar R."/>
            <person name="Lindquist E.A."/>
            <person name="Sun H."/>
            <person name="LaButti K.M."/>
            <person name="Schmutz J."/>
            <person name="Jabbour D."/>
            <person name="Luo H."/>
            <person name="Baker S.E."/>
            <person name="Pisabarro A.G."/>
            <person name="Walton J.D."/>
            <person name="Blanchette R.A."/>
            <person name="Henrissat B."/>
            <person name="Martin F."/>
            <person name="Cullen D."/>
            <person name="Hibbett D.S."/>
            <person name="Grigoriev I.V."/>
        </authorList>
    </citation>
    <scope>NUCLEOTIDE SEQUENCE [LARGE SCALE GENOMIC DNA]</scope>
    <source>
        <strain evidence="3">CBS 339.88</strain>
    </source>
</reference>
<proteinExistence type="predicted"/>
<protein>
    <submittedName>
        <fullName evidence="2">Uncharacterized protein</fullName>
    </submittedName>
</protein>
<organism evidence="2 3">
    <name type="scientific">Galerina marginata (strain CBS 339.88)</name>
    <dbReference type="NCBI Taxonomy" id="685588"/>
    <lineage>
        <taxon>Eukaryota</taxon>
        <taxon>Fungi</taxon>
        <taxon>Dikarya</taxon>
        <taxon>Basidiomycota</taxon>
        <taxon>Agaricomycotina</taxon>
        <taxon>Agaricomycetes</taxon>
        <taxon>Agaricomycetidae</taxon>
        <taxon>Agaricales</taxon>
        <taxon>Agaricineae</taxon>
        <taxon>Strophariaceae</taxon>
        <taxon>Galerina</taxon>
    </lineage>
</organism>
<dbReference type="AlphaFoldDB" id="A0A067TCZ7"/>